<dbReference type="PROSITE" id="PS50222">
    <property type="entry name" value="EF_HAND_2"/>
    <property type="match status" value="4"/>
</dbReference>
<comment type="similarity">
    <text evidence="1">Belongs to the protein kinase superfamily. CAMK Ser/Thr protein kinase family. CaMK subfamily.</text>
</comment>
<evidence type="ECO:0000256" key="15">
    <source>
        <dbReference type="PROSITE-ProRule" id="PRU10141"/>
    </source>
</evidence>
<dbReference type="InterPro" id="IPR017441">
    <property type="entry name" value="Protein_kinase_ATP_BS"/>
</dbReference>
<accession>A0A7C8YRE8</accession>
<dbReference type="PROSITE" id="PS50011">
    <property type="entry name" value="PROTEIN_KINASE_DOM"/>
    <property type="match status" value="1"/>
</dbReference>
<feature type="domain" description="EF-hand" evidence="18">
    <location>
        <begin position="452"/>
        <end position="487"/>
    </location>
</feature>
<dbReference type="Pfam" id="PF00069">
    <property type="entry name" value="Pkinase"/>
    <property type="match status" value="1"/>
</dbReference>
<dbReference type="FunFam" id="1.10.510.10:FF:000178">
    <property type="entry name" value="Calcium-dependent protein kinase 5"/>
    <property type="match status" value="1"/>
</dbReference>
<dbReference type="EMBL" id="GISG01048955">
    <property type="protein sequence ID" value="MBA4624772.1"/>
    <property type="molecule type" value="Transcribed_RNA"/>
</dbReference>
<comment type="catalytic activity">
    <reaction evidence="14">
        <text>L-seryl-[protein] + ATP = O-phospho-L-seryl-[protein] + ADP + H(+)</text>
        <dbReference type="Rhea" id="RHEA:17989"/>
        <dbReference type="Rhea" id="RHEA-COMP:9863"/>
        <dbReference type="Rhea" id="RHEA-COMP:11604"/>
        <dbReference type="ChEBI" id="CHEBI:15378"/>
        <dbReference type="ChEBI" id="CHEBI:29999"/>
        <dbReference type="ChEBI" id="CHEBI:30616"/>
        <dbReference type="ChEBI" id="CHEBI:83421"/>
        <dbReference type="ChEBI" id="CHEBI:456216"/>
        <dbReference type="EC" id="2.7.11.1"/>
    </reaction>
</comment>
<evidence type="ECO:0000256" key="11">
    <source>
        <dbReference type="ARBA" id="ARBA00022840"/>
    </source>
</evidence>
<dbReference type="GO" id="GO:0004674">
    <property type="term" value="F:protein serine/threonine kinase activity"/>
    <property type="evidence" value="ECO:0007669"/>
    <property type="project" value="UniProtKB-KW"/>
</dbReference>
<feature type="binding site" evidence="15">
    <location>
        <position position="107"/>
    </location>
    <ligand>
        <name>ATP</name>
        <dbReference type="ChEBI" id="CHEBI:30616"/>
    </ligand>
</feature>
<keyword evidence="6" id="KW-0479">Metal-binding</keyword>
<proteinExistence type="inferred from homology"/>
<dbReference type="SMART" id="SM00220">
    <property type="entry name" value="S_TKc"/>
    <property type="match status" value="1"/>
</dbReference>
<dbReference type="SUPFAM" id="SSF47473">
    <property type="entry name" value="EF-hand"/>
    <property type="match status" value="1"/>
</dbReference>
<feature type="compositionally biased region" description="Pro residues" evidence="16">
    <location>
        <begin position="35"/>
        <end position="62"/>
    </location>
</feature>
<evidence type="ECO:0000256" key="7">
    <source>
        <dbReference type="ARBA" id="ARBA00022737"/>
    </source>
</evidence>
<dbReference type="CDD" id="cd05117">
    <property type="entry name" value="STKc_CAMK"/>
    <property type="match status" value="1"/>
</dbReference>
<dbReference type="InterPro" id="IPR002048">
    <property type="entry name" value="EF_hand_dom"/>
</dbReference>
<evidence type="ECO:0000256" key="13">
    <source>
        <dbReference type="ARBA" id="ARBA00047899"/>
    </source>
</evidence>
<evidence type="ECO:0000256" key="1">
    <source>
        <dbReference type="ARBA" id="ARBA00005354"/>
    </source>
</evidence>
<evidence type="ECO:0000256" key="6">
    <source>
        <dbReference type="ARBA" id="ARBA00022723"/>
    </source>
</evidence>
<evidence type="ECO:0000256" key="5">
    <source>
        <dbReference type="ARBA" id="ARBA00022679"/>
    </source>
</evidence>
<evidence type="ECO:0000259" key="17">
    <source>
        <dbReference type="PROSITE" id="PS50011"/>
    </source>
</evidence>
<dbReference type="Gene3D" id="1.10.238.10">
    <property type="entry name" value="EF-hand"/>
    <property type="match status" value="1"/>
</dbReference>
<evidence type="ECO:0000259" key="18">
    <source>
        <dbReference type="PROSITE" id="PS50222"/>
    </source>
</evidence>
<dbReference type="FunFam" id="3.30.200.20:FF:000004">
    <property type="entry name" value="Calcium-dependent protein kinase 1"/>
    <property type="match status" value="1"/>
</dbReference>
<dbReference type="InterPro" id="IPR018247">
    <property type="entry name" value="EF_Hand_1_Ca_BS"/>
</dbReference>
<comment type="similarity">
    <text evidence="12">Belongs to the protein kinase superfamily. Ser/Thr protein kinase family. CDPK subfamily.</text>
</comment>
<reference evidence="19" key="2">
    <citation type="submission" date="2020-07" db="EMBL/GenBank/DDBJ databases">
        <authorList>
            <person name="Vera ALvarez R."/>
            <person name="Arias-Moreno D.M."/>
            <person name="Jimenez-Jacinto V."/>
            <person name="Jimenez-Bremont J.F."/>
            <person name="Swaminathan K."/>
            <person name="Moose S.P."/>
            <person name="Guerrero-Gonzalez M.L."/>
            <person name="Marino-Ramirez L."/>
            <person name="Landsman D."/>
            <person name="Rodriguez-Kessler M."/>
            <person name="Delgado-Sanchez P."/>
        </authorList>
    </citation>
    <scope>NUCLEOTIDE SEQUENCE</scope>
    <source>
        <tissue evidence="19">Cladode</tissue>
    </source>
</reference>
<feature type="domain" description="Protein kinase" evidence="17">
    <location>
        <begin position="78"/>
        <end position="336"/>
    </location>
</feature>
<evidence type="ECO:0000256" key="12">
    <source>
        <dbReference type="ARBA" id="ARBA00024334"/>
    </source>
</evidence>
<reference evidence="19" key="1">
    <citation type="journal article" date="2013" name="J. Plant Res.">
        <title>Effect of fungi and light on seed germination of three Opuntia species from semiarid lands of central Mexico.</title>
        <authorList>
            <person name="Delgado-Sanchez P."/>
            <person name="Jimenez-Bremont J.F."/>
            <person name="Guerrero-Gonzalez Mde L."/>
            <person name="Flores J."/>
        </authorList>
    </citation>
    <scope>NUCLEOTIDE SEQUENCE</scope>
    <source>
        <tissue evidence="19">Cladode</tissue>
    </source>
</reference>
<dbReference type="FunFam" id="1.10.238.10:FF:000015">
    <property type="entry name" value="Calcium-dependent protein kinase 1"/>
    <property type="match status" value="1"/>
</dbReference>
<dbReference type="Pfam" id="PF13499">
    <property type="entry name" value="EF-hand_7"/>
    <property type="match status" value="2"/>
</dbReference>
<sequence length="528" mass="59700">MGNCCSSDFWCPRSYEIAVSSSSSDTSPRTRNRYNPPPMPLPSSKPARPPQFPPPKPPPPAEISPILDKPFVDITSIYKLDKELGRGQFGVTYLCTEKSTGLKYACKSISRLKLKHRKDVEDVKREILIMQYLSGQPNIVEFRGAYEDSNNLYVVMELCLGGELFDRIVAKGIFSEREAAVIFRQIVNVVYVCHFMGVMHRDLKPENFLLVSKEANSPLKITDFGLSVFIEEGKVYKELVGSAYYVAPEVLQRHYGKEIDVWSAGVILYILLSGVPPFYAETEAGIFEDIKKGKLDLESKPWHSISGAAKDLITKMLDRNPKTRITAAQALEHVWLKEGGEAPDQPIDSAVLIRLKQFRAMNKFKKLALKVMAEKNLSDEELKGLKELFNNIDIDRSGTITLEELKNGLARLGSRLSEPEIEQLLGAADVDKSGTIDYMEFVTATMHRHRLERDENLFEVFKYFDKDGNGYITRDELRQAMTEYGMGDEKTIDEILDDVDTDKDGTINFEEFVNMMRKGTTDSDGKPK</sequence>
<dbReference type="PROSITE" id="PS00107">
    <property type="entry name" value="PROTEIN_KINASE_ATP"/>
    <property type="match status" value="1"/>
</dbReference>
<evidence type="ECO:0000256" key="9">
    <source>
        <dbReference type="ARBA" id="ARBA00022777"/>
    </source>
</evidence>
<feature type="region of interest" description="Disordered" evidence="16">
    <location>
        <begin position="19"/>
        <end position="64"/>
    </location>
</feature>
<keyword evidence="4" id="KW-0597">Phosphoprotein</keyword>
<evidence type="ECO:0000256" key="16">
    <source>
        <dbReference type="SAM" id="MobiDB-lite"/>
    </source>
</evidence>
<evidence type="ECO:0000256" key="3">
    <source>
        <dbReference type="ARBA" id="ARBA00022527"/>
    </source>
</evidence>
<evidence type="ECO:0000256" key="8">
    <source>
        <dbReference type="ARBA" id="ARBA00022741"/>
    </source>
</evidence>
<evidence type="ECO:0000256" key="4">
    <source>
        <dbReference type="ARBA" id="ARBA00022553"/>
    </source>
</evidence>
<dbReference type="InterPro" id="IPR011009">
    <property type="entry name" value="Kinase-like_dom_sf"/>
</dbReference>
<dbReference type="GO" id="GO:0005509">
    <property type="term" value="F:calcium ion binding"/>
    <property type="evidence" value="ECO:0007669"/>
    <property type="project" value="InterPro"/>
</dbReference>
<keyword evidence="5 19" id="KW-0808">Transferase</keyword>
<feature type="domain" description="EF-hand" evidence="18">
    <location>
        <begin position="380"/>
        <end position="415"/>
    </location>
</feature>
<keyword evidence="10" id="KW-0106">Calcium</keyword>
<dbReference type="Gene3D" id="3.30.200.20">
    <property type="entry name" value="Phosphorylase Kinase, domain 1"/>
    <property type="match status" value="1"/>
</dbReference>
<protein>
    <recommendedName>
        <fullName evidence="2">non-specific serine/threonine protein kinase</fullName>
        <ecNumber evidence="2">2.7.11.1</ecNumber>
    </recommendedName>
</protein>
<dbReference type="EC" id="2.7.11.1" evidence="2"/>
<organism evidence="19">
    <name type="scientific">Opuntia streptacantha</name>
    <name type="common">Prickly pear cactus</name>
    <name type="synonym">Opuntia cardona</name>
    <dbReference type="NCBI Taxonomy" id="393608"/>
    <lineage>
        <taxon>Eukaryota</taxon>
        <taxon>Viridiplantae</taxon>
        <taxon>Streptophyta</taxon>
        <taxon>Embryophyta</taxon>
        <taxon>Tracheophyta</taxon>
        <taxon>Spermatophyta</taxon>
        <taxon>Magnoliopsida</taxon>
        <taxon>eudicotyledons</taxon>
        <taxon>Gunneridae</taxon>
        <taxon>Pentapetalae</taxon>
        <taxon>Caryophyllales</taxon>
        <taxon>Cactineae</taxon>
        <taxon>Cactaceae</taxon>
        <taxon>Opuntioideae</taxon>
        <taxon>Opuntia</taxon>
    </lineage>
</organism>
<dbReference type="AlphaFoldDB" id="A0A7C8YRE8"/>
<dbReference type="PROSITE" id="PS00108">
    <property type="entry name" value="PROTEIN_KINASE_ST"/>
    <property type="match status" value="1"/>
</dbReference>
<dbReference type="SUPFAM" id="SSF56112">
    <property type="entry name" value="Protein kinase-like (PK-like)"/>
    <property type="match status" value="1"/>
</dbReference>
<keyword evidence="11 15" id="KW-0067">ATP-binding</keyword>
<keyword evidence="9 19" id="KW-0418">Kinase</keyword>
<keyword evidence="3" id="KW-0723">Serine/threonine-protein kinase</keyword>
<dbReference type="PROSITE" id="PS00018">
    <property type="entry name" value="EF_HAND_1"/>
    <property type="match status" value="4"/>
</dbReference>
<dbReference type="InterPro" id="IPR008271">
    <property type="entry name" value="Ser/Thr_kinase_AS"/>
</dbReference>
<evidence type="ECO:0000256" key="10">
    <source>
        <dbReference type="ARBA" id="ARBA00022837"/>
    </source>
</evidence>
<dbReference type="GO" id="GO:0005524">
    <property type="term" value="F:ATP binding"/>
    <property type="evidence" value="ECO:0007669"/>
    <property type="project" value="UniProtKB-UniRule"/>
</dbReference>
<comment type="catalytic activity">
    <reaction evidence="13">
        <text>L-threonyl-[protein] + ATP = O-phospho-L-threonyl-[protein] + ADP + H(+)</text>
        <dbReference type="Rhea" id="RHEA:46608"/>
        <dbReference type="Rhea" id="RHEA-COMP:11060"/>
        <dbReference type="Rhea" id="RHEA-COMP:11605"/>
        <dbReference type="ChEBI" id="CHEBI:15378"/>
        <dbReference type="ChEBI" id="CHEBI:30013"/>
        <dbReference type="ChEBI" id="CHEBI:30616"/>
        <dbReference type="ChEBI" id="CHEBI:61977"/>
        <dbReference type="ChEBI" id="CHEBI:456216"/>
        <dbReference type="EC" id="2.7.11.1"/>
    </reaction>
</comment>
<dbReference type="SMART" id="SM00054">
    <property type="entry name" value="EFh"/>
    <property type="match status" value="4"/>
</dbReference>
<feature type="domain" description="EF-hand" evidence="18">
    <location>
        <begin position="488"/>
        <end position="522"/>
    </location>
</feature>
<keyword evidence="8 15" id="KW-0547">Nucleotide-binding</keyword>
<dbReference type="InterPro" id="IPR011992">
    <property type="entry name" value="EF-hand-dom_pair"/>
</dbReference>
<evidence type="ECO:0000256" key="14">
    <source>
        <dbReference type="ARBA" id="ARBA00048679"/>
    </source>
</evidence>
<name>A0A7C8YRE8_OPUST</name>
<feature type="domain" description="EF-hand" evidence="18">
    <location>
        <begin position="416"/>
        <end position="451"/>
    </location>
</feature>
<evidence type="ECO:0000313" key="19">
    <source>
        <dbReference type="EMBL" id="MBA4624772.1"/>
    </source>
</evidence>
<dbReference type="PANTHER" id="PTHR24349">
    <property type="entry name" value="SERINE/THREONINE-PROTEIN KINASE"/>
    <property type="match status" value="1"/>
</dbReference>
<dbReference type="InterPro" id="IPR050205">
    <property type="entry name" value="CDPK_Ser/Thr_kinases"/>
</dbReference>
<keyword evidence="7" id="KW-0677">Repeat</keyword>
<evidence type="ECO:0000256" key="2">
    <source>
        <dbReference type="ARBA" id="ARBA00012513"/>
    </source>
</evidence>
<dbReference type="InterPro" id="IPR000719">
    <property type="entry name" value="Prot_kinase_dom"/>
</dbReference>
<dbReference type="Gene3D" id="1.10.510.10">
    <property type="entry name" value="Transferase(Phosphotransferase) domain 1"/>
    <property type="match status" value="1"/>
</dbReference>